<evidence type="ECO:0000256" key="1">
    <source>
        <dbReference type="SAM" id="MobiDB-lite"/>
    </source>
</evidence>
<feature type="region of interest" description="Disordered" evidence="1">
    <location>
        <begin position="498"/>
        <end position="541"/>
    </location>
</feature>
<dbReference type="EMBL" id="WSZK01000015">
    <property type="protein sequence ID" value="MWG34409.1"/>
    <property type="molecule type" value="Genomic_DNA"/>
</dbReference>
<gene>
    <name evidence="2" type="ORF">GQS65_07885</name>
</gene>
<sequence>MRRLLAVLMTALLVTSAAGAAMVIGAPAMQDDDDLSFDEVDDGILLTGIASDSEDGLSQMRVRSTLDEDVTLSYRVAGSDETGTVTAKAGQDTFFNVETSGPTTVVLMYDGQNVETKNANTQSEKDLGELNVGTVDDGILLTGICSDSEDGLSQMRVRSSLDQNVTLDYRVAGSDETGTVEAVAGEDVFFNVETNEDGPTTVVLMYDGQNVETKNANTVSECDLGEENPPTLDEVNDGILLTGICSDSEDGLSQMRVRSSLDQNVTLDYRVAGSDETGTVEAVAGEDVFFNVNTSGPTTVVLMYEGENVETKNANTVSECDLGEPNVDTEDITLTAICTDTEDDLAKYRVTNENDVAVDVSYDIYGTDVNGTLSVDANSTAFFTVPTADDGSATVRLFYEDEQIDVKASNTQSDCDLGMENPAGVSIEYTCSVDGADATVTNDNDVPVTIEVTGDASLNRTIEAGGTVSFENVANGEYNVTTLVDGTVVGEETVVIDCEADDGDDGMDDGDDSDDSDDGMDDGDDGQDDGQDGDVGDGEDMPAYQIDVAAGDVIETLGVDGDDEDDAPDFYGTQGRLLQAQTVLADGTVTGSHMVPGENVTKSLAGCHVSYTPVSYDGESGEVTLTVSVSDDADCEGVTLTLAGYELPGDDTTFVRANADGQELVAYETVTLDAGDSGTVVIDLDGESEA</sequence>
<dbReference type="Proteomes" id="UP000451471">
    <property type="component" value="Unassembled WGS sequence"/>
</dbReference>
<accession>A0A6B0GLQ5</accession>
<keyword evidence="3" id="KW-1185">Reference proteome</keyword>
<evidence type="ECO:0000313" key="3">
    <source>
        <dbReference type="Proteomes" id="UP000451471"/>
    </source>
</evidence>
<name>A0A6B0GLQ5_9EURY</name>
<feature type="compositionally biased region" description="Acidic residues" evidence="1">
    <location>
        <begin position="498"/>
        <end position="540"/>
    </location>
</feature>
<proteinExistence type="predicted"/>
<dbReference type="AlphaFoldDB" id="A0A6B0GLQ5"/>
<comment type="caution">
    <text evidence="2">The sequence shown here is derived from an EMBL/GenBank/DDBJ whole genome shotgun (WGS) entry which is preliminary data.</text>
</comment>
<evidence type="ECO:0000313" key="2">
    <source>
        <dbReference type="EMBL" id="MWG34409.1"/>
    </source>
</evidence>
<reference evidence="2 3" key="1">
    <citation type="submission" date="2019-12" db="EMBL/GenBank/DDBJ databases">
        <title>Halocatena pleomorpha gen. nov. sp. nov., an extremely halophilic archaeon of family Halobacteriaceae isolated from saltpan soil.</title>
        <authorList>
            <person name="Pal Y."/>
            <person name="Verma A."/>
            <person name="Krishnamurthi S."/>
            <person name="Kumar P."/>
        </authorList>
    </citation>
    <scope>NUCLEOTIDE SEQUENCE [LARGE SCALE GENOMIC DNA]</scope>
    <source>
        <strain evidence="2 3">JCM 16495</strain>
    </source>
</reference>
<protein>
    <submittedName>
        <fullName evidence="2">Uncharacterized protein</fullName>
    </submittedName>
</protein>
<organism evidence="2 3">
    <name type="scientific">Halomarina oriensis</name>
    <dbReference type="NCBI Taxonomy" id="671145"/>
    <lineage>
        <taxon>Archaea</taxon>
        <taxon>Methanobacteriati</taxon>
        <taxon>Methanobacteriota</taxon>
        <taxon>Stenosarchaea group</taxon>
        <taxon>Halobacteria</taxon>
        <taxon>Halobacteriales</taxon>
        <taxon>Natronomonadaceae</taxon>
        <taxon>Halomarina</taxon>
    </lineage>
</organism>